<name>A0A9P4JKV2_9PLEO</name>
<dbReference type="InterPro" id="IPR049326">
    <property type="entry name" value="Rhodopsin_dom_fungi"/>
</dbReference>
<evidence type="ECO:0000256" key="1">
    <source>
        <dbReference type="ARBA" id="ARBA00004141"/>
    </source>
</evidence>
<evidence type="ECO:0000256" key="3">
    <source>
        <dbReference type="ARBA" id="ARBA00022989"/>
    </source>
</evidence>
<dbReference type="Proteomes" id="UP000799536">
    <property type="component" value="Unassembled WGS sequence"/>
</dbReference>
<keyword evidence="3 6" id="KW-1133">Transmembrane helix</keyword>
<comment type="caution">
    <text evidence="8">The sequence shown here is derived from an EMBL/GenBank/DDBJ whole genome shotgun (WGS) entry which is preliminary data.</text>
</comment>
<keyword evidence="4 6" id="KW-0472">Membrane</keyword>
<dbReference type="AlphaFoldDB" id="A0A9P4JKV2"/>
<reference evidence="8" key="1">
    <citation type="journal article" date="2020" name="Stud. Mycol.">
        <title>101 Dothideomycetes genomes: a test case for predicting lifestyles and emergence of pathogens.</title>
        <authorList>
            <person name="Haridas S."/>
            <person name="Albert R."/>
            <person name="Binder M."/>
            <person name="Bloem J."/>
            <person name="Labutti K."/>
            <person name="Salamov A."/>
            <person name="Andreopoulos B."/>
            <person name="Baker S."/>
            <person name="Barry K."/>
            <person name="Bills G."/>
            <person name="Bluhm B."/>
            <person name="Cannon C."/>
            <person name="Castanera R."/>
            <person name="Culley D."/>
            <person name="Daum C."/>
            <person name="Ezra D."/>
            <person name="Gonzalez J."/>
            <person name="Henrissat B."/>
            <person name="Kuo A."/>
            <person name="Liang C."/>
            <person name="Lipzen A."/>
            <person name="Lutzoni F."/>
            <person name="Magnuson J."/>
            <person name="Mondo S."/>
            <person name="Nolan M."/>
            <person name="Ohm R."/>
            <person name="Pangilinan J."/>
            <person name="Park H.-J."/>
            <person name="Ramirez L."/>
            <person name="Alfaro M."/>
            <person name="Sun H."/>
            <person name="Tritt A."/>
            <person name="Yoshinaga Y."/>
            <person name="Zwiers L.-H."/>
            <person name="Turgeon B."/>
            <person name="Goodwin S."/>
            <person name="Spatafora J."/>
            <person name="Crous P."/>
            <person name="Grigoriev I."/>
        </authorList>
    </citation>
    <scope>NUCLEOTIDE SEQUENCE</scope>
    <source>
        <strain evidence="8">ATCC 74209</strain>
    </source>
</reference>
<comment type="similarity">
    <text evidence="5">Belongs to the SAT4 family.</text>
</comment>
<evidence type="ECO:0000256" key="4">
    <source>
        <dbReference type="ARBA" id="ARBA00023136"/>
    </source>
</evidence>
<organism evidence="8 9">
    <name type="scientific">Delitschia confertaspora ATCC 74209</name>
    <dbReference type="NCBI Taxonomy" id="1513339"/>
    <lineage>
        <taxon>Eukaryota</taxon>
        <taxon>Fungi</taxon>
        <taxon>Dikarya</taxon>
        <taxon>Ascomycota</taxon>
        <taxon>Pezizomycotina</taxon>
        <taxon>Dothideomycetes</taxon>
        <taxon>Pleosporomycetidae</taxon>
        <taxon>Pleosporales</taxon>
        <taxon>Delitschiaceae</taxon>
        <taxon>Delitschia</taxon>
    </lineage>
</organism>
<feature type="transmembrane region" description="Helical" evidence="6">
    <location>
        <begin position="50"/>
        <end position="72"/>
    </location>
</feature>
<evidence type="ECO:0000256" key="5">
    <source>
        <dbReference type="ARBA" id="ARBA00038359"/>
    </source>
</evidence>
<dbReference type="OrthoDB" id="5401779at2759"/>
<dbReference type="PANTHER" id="PTHR33048">
    <property type="entry name" value="PTH11-LIKE INTEGRAL MEMBRANE PROTEIN (AFU_ORTHOLOGUE AFUA_5G11245)"/>
    <property type="match status" value="1"/>
</dbReference>
<evidence type="ECO:0000256" key="6">
    <source>
        <dbReference type="SAM" id="Phobius"/>
    </source>
</evidence>
<proteinExistence type="inferred from homology"/>
<evidence type="ECO:0000313" key="9">
    <source>
        <dbReference type="Proteomes" id="UP000799536"/>
    </source>
</evidence>
<dbReference type="InterPro" id="IPR052337">
    <property type="entry name" value="SAT4-like"/>
</dbReference>
<evidence type="ECO:0000256" key="2">
    <source>
        <dbReference type="ARBA" id="ARBA00022692"/>
    </source>
</evidence>
<dbReference type="PANTHER" id="PTHR33048:SF92">
    <property type="entry name" value="INTEGRAL MEMBRANE PROTEIN"/>
    <property type="match status" value="1"/>
</dbReference>
<feature type="non-terminal residue" evidence="8">
    <location>
        <position position="1"/>
    </location>
</feature>
<comment type="subcellular location">
    <subcellularLocation>
        <location evidence="1">Membrane</location>
        <topology evidence="1">Multi-pass membrane protein</topology>
    </subcellularLocation>
</comment>
<dbReference type="EMBL" id="ML993980">
    <property type="protein sequence ID" value="KAF2201333.1"/>
    <property type="molecule type" value="Genomic_DNA"/>
</dbReference>
<gene>
    <name evidence="8" type="ORF">GQ43DRAFT_440664</name>
</gene>
<evidence type="ECO:0000313" key="8">
    <source>
        <dbReference type="EMBL" id="KAF2201333.1"/>
    </source>
</evidence>
<keyword evidence="9" id="KW-1185">Reference proteome</keyword>
<accession>A0A9P4JKV2</accession>
<feature type="domain" description="Rhodopsin" evidence="7">
    <location>
        <begin position="1"/>
        <end position="93"/>
    </location>
</feature>
<evidence type="ECO:0000259" key="7">
    <source>
        <dbReference type="Pfam" id="PF20684"/>
    </source>
</evidence>
<dbReference type="GO" id="GO:0016020">
    <property type="term" value="C:membrane"/>
    <property type="evidence" value="ECO:0007669"/>
    <property type="project" value="UniProtKB-SubCell"/>
</dbReference>
<sequence>YVCIVLSIIWGILFIILPLINCHPIRHIWIAPFQDIAYCIPIKSIKTAQIIVVSLGVLIDAVIWSLPHFVVWKLRLRRAHKMALTALFSLGILYEEQDPETGRVMEAKMLLTRA</sequence>
<keyword evidence="2 6" id="KW-0812">Transmembrane</keyword>
<dbReference type="Pfam" id="PF20684">
    <property type="entry name" value="Fung_rhodopsin"/>
    <property type="match status" value="1"/>
</dbReference>
<protein>
    <recommendedName>
        <fullName evidence="7">Rhodopsin domain-containing protein</fullName>
    </recommendedName>
</protein>